<keyword evidence="2" id="KW-1185">Reference proteome</keyword>
<sequence length="319" mass="34789">MAVNQPQRPNEPVPGSAPQVHKNVAAHVTGPVMQARDVYGGVNFHTGLTPGMKRTLLIAAATVIVALTVSSDTTIPAPAALADGQRRSCGGPWLAHGPILEKYLQERARKDATLGCPLGPVTATADGRGQFAVFDTPDTRYSDRIYWSQDTGAHTILGEIGLKWAALQAEIGQLGFPTGDEERNPDQDGRRQKFQHGQLYWHPQRSHGAHPISDEFFATWAARKNETGPLGYPVSDVQATSDGAGRHQDFQGGTIIAHPARSNGAHAVMLKIYEKWQRHGAEAGDYGYPVADEVEDGRAYHQVFERGEIVWDDAIQDYR</sequence>
<gene>
    <name evidence="1" type="ORF">BC739_007855</name>
</gene>
<reference evidence="1 2" key="1">
    <citation type="submission" date="2020-08" db="EMBL/GenBank/DDBJ databases">
        <title>Genomic Encyclopedia of Archaeal and Bacterial Type Strains, Phase II (KMG-II): from individual species to whole genera.</title>
        <authorList>
            <person name="Goeker M."/>
        </authorList>
    </citation>
    <scope>NUCLEOTIDE SEQUENCE [LARGE SCALE GENOMIC DNA]</scope>
    <source>
        <strain evidence="1 2">DSM 43850</strain>
    </source>
</reference>
<comment type="caution">
    <text evidence="1">The sequence shown here is derived from an EMBL/GenBank/DDBJ whole genome shotgun (WGS) entry which is preliminary data.</text>
</comment>
<dbReference type="Pfam" id="PF08310">
    <property type="entry name" value="LGFP"/>
    <property type="match status" value="3"/>
</dbReference>
<accession>A0ABR6BUU5</accession>
<proteinExistence type="predicted"/>
<dbReference type="RefSeq" id="WP_182839971.1">
    <property type="nucleotide sequence ID" value="NZ_BAAABQ010000008.1"/>
</dbReference>
<dbReference type="InterPro" id="IPR013207">
    <property type="entry name" value="LGFP"/>
</dbReference>
<evidence type="ECO:0000313" key="2">
    <source>
        <dbReference type="Proteomes" id="UP000517916"/>
    </source>
</evidence>
<dbReference type="EMBL" id="JACJID010000007">
    <property type="protein sequence ID" value="MBA8930608.1"/>
    <property type="molecule type" value="Genomic_DNA"/>
</dbReference>
<name>A0ABR6BUU5_9PSEU</name>
<dbReference type="Proteomes" id="UP000517916">
    <property type="component" value="Unassembled WGS sequence"/>
</dbReference>
<organism evidence="1 2">
    <name type="scientific">Kutzneria viridogrisea</name>
    <dbReference type="NCBI Taxonomy" id="47990"/>
    <lineage>
        <taxon>Bacteria</taxon>
        <taxon>Bacillati</taxon>
        <taxon>Actinomycetota</taxon>
        <taxon>Actinomycetes</taxon>
        <taxon>Pseudonocardiales</taxon>
        <taxon>Pseudonocardiaceae</taxon>
        <taxon>Kutzneria</taxon>
    </lineage>
</organism>
<protein>
    <submittedName>
        <fullName evidence="1">Uncharacterized protein with LGFP repeats</fullName>
    </submittedName>
</protein>
<evidence type="ECO:0000313" key="1">
    <source>
        <dbReference type="EMBL" id="MBA8930608.1"/>
    </source>
</evidence>